<comment type="caution">
    <text evidence="1">The sequence shown here is derived from an EMBL/GenBank/DDBJ whole genome shotgun (WGS) entry which is preliminary data.</text>
</comment>
<gene>
    <name evidence="1" type="ORF">SCALOS_LOCUS9667</name>
</gene>
<feature type="non-terminal residue" evidence="1">
    <location>
        <position position="1"/>
    </location>
</feature>
<sequence>MSIFVCPNCQHKVHIFGQNGVLKTSKEMKLDYLGDILLDANICELSDL</sequence>
<accession>A0ACA9NZB9</accession>
<proteinExistence type="predicted"/>
<dbReference type="EMBL" id="CAJVPM010031170">
    <property type="protein sequence ID" value="CAG8679120.1"/>
    <property type="molecule type" value="Genomic_DNA"/>
</dbReference>
<feature type="non-terminal residue" evidence="1">
    <location>
        <position position="48"/>
    </location>
</feature>
<organism evidence="1 2">
    <name type="scientific">Scutellospora calospora</name>
    <dbReference type="NCBI Taxonomy" id="85575"/>
    <lineage>
        <taxon>Eukaryota</taxon>
        <taxon>Fungi</taxon>
        <taxon>Fungi incertae sedis</taxon>
        <taxon>Mucoromycota</taxon>
        <taxon>Glomeromycotina</taxon>
        <taxon>Glomeromycetes</taxon>
        <taxon>Diversisporales</taxon>
        <taxon>Gigasporaceae</taxon>
        <taxon>Scutellospora</taxon>
    </lineage>
</organism>
<name>A0ACA9NZB9_9GLOM</name>
<dbReference type="Proteomes" id="UP000789860">
    <property type="component" value="Unassembled WGS sequence"/>
</dbReference>
<evidence type="ECO:0000313" key="1">
    <source>
        <dbReference type="EMBL" id="CAG8679120.1"/>
    </source>
</evidence>
<evidence type="ECO:0000313" key="2">
    <source>
        <dbReference type="Proteomes" id="UP000789860"/>
    </source>
</evidence>
<keyword evidence="2" id="KW-1185">Reference proteome</keyword>
<protein>
    <submittedName>
        <fullName evidence="1">3037_t:CDS:1</fullName>
    </submittedName>
</protein>
<reference evidence="1" key="1">
    <citation type="submission" date="2021-06" db="EMBL/GenBank/DDBJ databases">
        <authorList>
            <person name="Kallberg Y."/>
            <person name="Tangrot J."/>
            <person name="Rosling A."/>
        </authorList>
    </citation>
    <scope>NUCLEOTIDE SEQUENCE</scope>
    <source>
        <strain evidence="1">AU212A</strain>
    </source>
</reference>